<sequence length="118" mass="13392">MPDHPVPQGDDIILPDGTKVGSWNGEDVKDLQVEVQRIMKEQKASGADRNNLLIRFGIPHMDQTPEHLKNFIAYALWGVDKKGMCLTHRRADHFESVEKINEKYGSETAMAAAQRHRD</sequence>
<dbReference type="AlphaFoldDB" id="A0A0U2XPP5"/>
<organism evidence="1">
    <name type="scientific">uncultured bacterium EIL5A08</name>
    <dbReference type="NCBI Taxonomy" id="1768204"/>
    <lineage>
        <taxon>Bacteria</taxon>
        <taxon>environmental samples</taxon>
    </lineage>
</organism>
<name>A0A0U2XPP5_9BACT</name>
<dbReference type="EMBL" id="KT201087">
    <property type="protein sequence ID" value="ALS56092.1"/>
    <property type="molecule type" value="Genomic_DNA"/>
</dbReference>
<protein>
    <submittedName>
        <fullName evidence="1">Uncharacterized protein</fullName>
    </submittedName>
</protein>
<evidence type="ECO:0000313" key="1">
    <source>
        <dbReference type="EMBL" id="ALS56092.1"/>
    </source>
</evidence>
<proteinExistence type="predicted"/>
<accession>A0A0U2XPP5</accession>
<reference evidence="1" key="1">
    <citation type="journal article" date="2016" name="ISME J.">
        <title>Functional metagenomic screen reveals new and diverse microbial rhodopsins.</title>
        <authorList>
            <person name="Pushkarev A."/>
            <person name="Beja O."/>
        </authorList>
    </citation>
    <scope>NUCLEOTIDE SEQUENCE</scope>
</reference>